<evidence type="ECO:0000256" key="1">
    <source>
        <dbReference type="SAM" id="SignalP"/>
    </source>
</evidence>
<keyword evidence="1" id="KW-0732">Signal</keyword>
<feature type="chain" id="PRO_5018529273" evidence="1">
    <location>
        <begin position="28"/>
        <end position="269"/>
    </location>
</feature>
<gene>
    <name evidence="2" type="ORF">EHV23_12805</name>
</gene>
<comment type="caution">
    <text evidence="2">The sequence shown here is derived from an EMBL/GenBank/DDBJ whole genome shotgun (WGS) entry which is preliminary data.</text>
</comment>
<organism evidence="2 3">
    <name type="scientific">Lautropia dentalis</name>
    <dbReference type="NCBI Taxonomy" id="2490857"/>
    <lineage>
        <taxon>Bacteria</taxon>
        <taxon>Pseudomonadati</taxon>
        <taxon>Pseudomonadota</taxon>
        <taxon>Betaproteobacteria</taxon>
        <taxon>Burkholderiales</taxon>
        <taxon>Burkholderiaceae</taxon>
        <taxon>Lautropia</taxon>
    </lineage>
</organism>
<proteinExistence type="predicted"/>
<reference evidence="2 3" key="1">
    <citation type="submission" date="2018-11" db="EMBL/GenBank/DDBJ databases">
        <title>Genome sequencing of Lautropia sp. KCOM 2505 (= ChDC F240).</title>
        <authorList>
            <person name="Kook J.-K."/>
            <person name="Park S.-N."/>
            <person name="Lim Y.K."/>
        </authorList>
    </citation>
    <scope>NUCLEOTIDE SEQUENCE [LARGE SCALE GENOMIC DNA]</scope>
    <source>
        <strain evidence="2 3">KCOM 2505</strain>
    </source>
</reference>
<dbReference type="Proteomes" id="UP000270261">
    <property type="component" value="Unassembled WGS sequence"/>
</dbReference>
<evidence type="ECO:0000313" key="3">
    <source>
        <dbReference type="Proteomes" id="UP000270261"/>
    </source>
</evidence>
<name>A0A3R8NAN7_9BURK</name>
<dbReference type="RefSeq" id="WP_125096413.1">
    <property type="nucleotide sequence ID" value="NZ_RRUE01000002.1"/>
</dbReference>
<sequence>MKKPSFNPSPLALGLFAALVIAAPAQAQVCATPARMIADQGQGDAYLAGINPSWTWSHAGYSVSSLGGYDHWPSWEKARLPQFRYVKGAWERLMPWFVISGPSGSRTPAHIEMGQMSVYYFSRNMQRWVLLAKDMRPDIGTCTADTALTDCHMTSSPSATAYSPNPLHGWYSFVKVPQDAQALSVSVQARVVSGGRALMTVGADYYPPAGVSTRGVALSAAGNSAPRYLQNGWTTVTMTTLAEQVTDRGTGISQSLLQRNSPQCSSPQS</sequence>
<evidence type="ECO:0000313" key="2">
    <source>
        <dbReference type="EMBL" id="RRN44218.1"/>
    </source>
</evidence>
<dbReference type="EMBL" id="RRUE01000002">
    <property type="protein sequence ID" value="RRN44218.1"/>
    <property type="molecule type" value="Genomic_DNA"/>
</dbReference>
<feature type="signal peptide" evidence="1">
    <location>
        <begin position="1"/>
        <end position="27"/>
    </location>
</feature>
<accession>A0A3R8NAN7</accession>
<protein>
    <submittedName>
        <fullName evidence="2">Uncharacterized protein</fullName>
    </submittedName>
</protein>
<dbReference type="AlphaFoldDB" id="A0A3R8NAN7"/>
<keyword evidence="3" id="KW-1185">Reference proteome</keyword>
<dbReference type="OrthoDB" id="9140242at2"/>